<accession>A0AAV3ZD31</accession>
<comment type="caution">
    <text evidence="1">The sequence shown here is derived from an EMBL/GenBank/DDBJ whole genome shotgun (WGS) entry which is preliminary data.</text>
</comment>
<protein>
    <submittedName>
        <fullName evidence="1">Uncharacterized protein</fullName>
    </submittedName>
</protein>
<name>A0AAV3ZD31_9GAST</name>
<evidence type="ECO:0000313" key="1">
    <source>
        <dbReference type="EMBL" id="GFN92298.1"/>
    </source>
</evidence>
<organism evidence="1 2">
    <name type="scientific">Plakobranchus ocellatus</name>
    <dbReference type="NCBI Taxonomy" id="259542"/>
    <lineage>
        <taxon>Eukaryota</taxon>
        <taxon>Metazoa</taxon>
        <taxon>Spiralia</taxon>
        <taxon>Lophotrochozoa</taxon>
        <taxon>Mollusca</taxon>
        <taxon>Gastropoda</taxon>
        <taxon>Heterobranchia</taxon>
        <taxon>Euthyneura</taxon>
        <taxon>Panpulmonata</taxon>
        <taxon>Sacoglossa</taxon>
        <taxon>Placobranchoidea</taxon>
        <taxon>Plakobranchidae</taxon>
        <taxon>Plakobranchus</taxon>
    </lineage>
</organism>
<reference evidence="1 2" key="1">
    <citation type="journal article" date="2021" name="Elife">
        <title>Chloroplast acquisition without the gene transfer in kleptoplastic sea slugs, Plakobranchus ocellatus.</title>
        <authorList>
            <person name="Maeda T."/>
            <person name="Takahashi S."/>
            <person name="Yoshida T."/>
            <person name="Shimamura S."/>
            <person name="Takaki Y."/>
            <person name="Nagai Y."/>
            <person name="Toyoda A."/>
            <person name="Suzuki Y."/>
            <person name="Arimoto A."/>
            <person name="Ishii H."/>
            <person name="Satoh N."/>
            <person name="Nishiyama T."/>
            <person name="Hasebe M."/>
            <person name="Maruyama T."/>
            <person name="Minagawa J."/>
            <person name="Obokata J."/>
            <person name="Shigenobu S."/>
        </authorList>
    </citation>
    <scope>NUCLEOTIDE SEQUENCE [LARGE SCALE GENOMIC DNA]</scope>
</reference>
<evidence type="ECO:0000313" key="2">
    <source>
        <dbReference type="Proteomes" id="UP000735302"/>
    </source>
</evidence>
<dbReference type="Proteomes" id="UP000735302">
    <property type="component" value="Unassembled WGS sequence"/>
</dbReference>
<proteinExistence type="predicted"/>
<dbReference type="EMBL" id="BLXT01002238">
    <property type="protein sequence ID" value="GFN92298.1"/>
    <property type="molecule type" value="Genomic_DNA"/>
</dbReference>
<dbReference type="AlphaFoldDB" id="A0AAV3ZD31"/>
<sequence length="143" mass="15945">MNNSTSTSGTSTPVLSISTISTNSTLSIRDINTSILYIRDTNNSSLSLSIRDINNSTLSIRDIDNSTMSIRDIDNSTLTIRDINNSTVFHNRDIENINIVILNLHSVLSQILHSLHSSNLLSTRATQWPSLVFYRGETLQNQH</sequence>
<keyword evidence="2" id="KW-1185">Reference proteome</keyword>
<gene>
    <name evidence="1" type="ORF">PoB_001880400</name>
</gene>